<sequence>MCINHQSHAAPAFLICPRHAPPSALKPQHTYQTLHTSHAPPPIDPANAPSQGPPIKTTL</sequence>
<dbReference type="AlphaFoldDB" id="A0A6A7BML5"/>
<dbReference type="EMBL" id="MU006288">
    <property type="protein sequence ID" value="KAF2856623.1"/>
    <property type="molecule type" value="Genomic_DNA"/>
</dbReference>
<dbReference type="Proteomes" id="UP000799423">
    <property type="component" value="Unassembled WGS sequence"/>
</dbReference>
<evidence type="ECO:0000313" key="3">
    <source>
        <dbReference type="Proteomes" id="UP000799423"/>
    </source>
</evidence>
<reference evidence="2" key="1">
    <citation type="submission" date="2020-01" db="EMBL/GenBank/DDBJ databases">
        <authorList>
            <consortium name="DOE Joint Genome Institute"/>
            <person name="Haridas S."/>
            <person name="Albert R."/>
            <person name="Binder M."/>
            <person name="Bloem J."/>
            <person name="Labutti K."/>
            <person name="Salamov A."/>
            <person name="Andreopoulos B."/>
            <person name="Baker S.E."/>
            <person name="Barry K."/>
            <person name="Bills G."/>
            <person name="Bluhm B.H."/>
            <person name="Cannon C."/>
            <person name="Castanera R."/>
            <person name="Culley D.E."/>
            <person name="Daum C."/>
            <person name="Ezra D."/>
            <person name="Gonzalez J.B."/>
            <person name="Henrissat B."/>
            <person name="Kuo A."/>
            <person name="Liang C."/>
            <person name="Lipzen A."/>
            <person name="Lutzoni F."/>
            <person name="Magnuson J."/>
            <person name="Mondo S."/>
            <person name="Nolan M."/>
            <person name="Ohm R."/>
            <person name="Pangilinan J."/>
            <person name="Park H.-J."/>
            <person name="Ramirez L."/>
            <person name="Alfaro M."/>
            <person name="Sun H."/>
            <person name="Tritt A."/>
            <person name="Yoshinaga Y."/>
            <person name="Zwiers L.-H."/>
            <person name="Turgeon B.G."/>
            <person name="Goodwin S.B."/>
            <person name="Spatafora J.W."/>
            <person name="Crous P.W."/>
            <person name="Grigoriev I.V."/>
        </authorList>
    </citation>
    <scope>NUCLEOTIDE SEQUENCE</scope>
    <source>
        <strain evidence="2">IPT5</strain>
    </source>
</reference>
<organism evidence="2 3">
    <name type="scientific">Plenodomus tracheiphilus IPT5</name>
    <dbReference type="NCBI Taxonomy" id="1408161"/>
    <lineage>
        <taxon>Eukaryota</taxon>
        <taxon>Fungi</taxon>
        <taxon>Dikarya</taxon>
        <taxon>Ascomycota</taxon>
        <taxon>Pezizomycotina</taxon>
        <taxon>Dothideomycetes</taxon>
        <taxon>Pleosporomycetidae</taxon>
        <taxon>Pleosporales</taxon>
        <taxon>Pleosporineae</taxon>
        <taxon>Leptosphaeriaceae</taxon>
        <taxon>Plenodomus</taxon>
    </lineage>
</organism>
<evidence type="ECO:0000313" key="2">
    <source>
        <dbReference type="EMBL" id="KAF2856623.1"/>
    </source>
</evidence>
<gene>
    <name evidence="2" type="ORF">T440DRAFT_462869</name>
</gene>
<protein>
    <submittedName>
        <fullName evidence="2">Uncharacterized protein</fullName>
    </submittedName>
</protein>
<name>A0A6A7BML5_9PLEO</name>
<proteinExistence type="predicted"/>
<accession>A0A6A7BML5</accession>
<keyword evidence="3" id="KW-1185">Reference proteome</keyword>
<feature type="region of interest" description="Disordered" evidence="1">
    <location>
        <begin position="24"/>
        <end position="59"/>
    </location>
</feature>
<evidence type="ECO:0000256" key="1">
    <source>
        <dbReference type="SAM" id="MobiDB-lite"/>
    </source>
</evidence>